<comment type="similarity">
    <text evidence="4">Belongs to the class-II pyridoxal-phosphate-dependent aminotransferase family.</text>
</comment>
<keyword evidence="2" id="KW-0808">Transferase</keyword>
<dbReference type="RefSeq" id="WP_167954078.1">
    <property type="nucleotide sequence ID" value="NZ_JAATJE010000001.1"/>
</dbReference>
<evidence type="ECO:0000256" key="2">
    <source>
        <dbReference type="ARBA" id="ARBA00022679"/>
    </source>
</evidence>
<dbReference type="InterPro" id="IPR015424">
    <property type="entry name" value="PyrdxlP-dep_Trfase"/>
</dbReference>
<dbReference type="PANTHER" id="PTHR13693">
    <property type="entry name" value="CLASS II AMINOTRANSFERASE/8-AMINO-7-OXONONANOATE SYNTHASE"/>
    <property type="match status" value="1"/>
</dbReference>
<dbReference type="InterPro" id="IPR004839">
    <property type="entry name" value="Aminotransferase_I/II_large"/>
</dbReference>
<accession>A0ABX0XN47</accession>
<protein>
    <submittedName>
        <fullName evidence="6">7-keto-8-aminopelargonate synthetase-like enzyme</fullName>
    </submittedName>
</protein>
<comment type="caution">
    <text evidence="6">The sequence shown here is derived from an EMBL/GenBank/DDBJ whole genome shotgun (WGS) entry which is preliminary data.</text>
</comment>
<evidence type="ECO:0000313" key="6">
    <source>
        <dbReference type="EMBL" id="NJC34209.1"/>
    </source>
</evidence>
<comment type="cofactor">
    <cofactor evidence="1 4">
        <name>pyridoxal 5'-phosphate</name>
        <dbReference type="ChEBI" id="CHEBI:597326"/>
    </cofactor>
</comment>
<dbReference type="Pfam" id="PF00155">
    <property type="entry name" value="Aminotran_1_2"/>
    <property type="match status" value="1"/>
</dbReference>
<dbReference type="Gene3D" id="3.90.1150.10">
    <property type="entry name" value="Aspartate Aminotransferase, domain 1"/>
    <property type="match status" value="1"/>
</dbReference>
<dbReference type="PROSITE" id="PS00599">
    <property type="entry name" value="AA_TRANSFER_CLASS_2"/>
    <property type="match status" value="1"/>
</dbReference>
<dbReference type="SUPFAM" id="SSF53383">
    <property type="entry name" value="PLP-dependent transferases"/>
    <property type="match status" value="1"/>
</dbReference>
<keyword evidence="7" id="KW-1185">Reference proteome</keyword>
<sequence length="423" mass="45163">MTEAAVTPHQTAIDPAPVAPERDLLSKFDALIAERQALIDTGVRDPFAIVMEKVLSPTLAIIKGRETILLGTYNYMGMTFDPDVVAAGKAALDAFGSGTTGSRVLNGTYSPHKDCEEALKEFYGTDHAMVFSTGYQANLGIISTLAGKGEYIILDADSHASIYDGCGLGNAEVVRFRHNSVEDLDKRLGRLPKEPGKLVVLEGVYSMLGDIAPLPEMVAVAKKHGAMVLVDEAHGMGFFGPNGRGVYEEQGVADDVDFVVGTFSKSVGTVGGFCVSNHPKFDVMRLVCRPYVFTASLPPSVVATAATSIRKLRHAADKRAHLWQNSRRLHGGLKDLGFTLGTDTPQSAIIAVILHDQTQAVAMWQALLEQGLYVNMARPPATPAGMFLLRCSLCAEHTAEQVEQIIGMFDAAGRATGAIGSGT</sequence>
<dbReference type="InterPro" id="IPR015422">
    <property type="entry name" value="PyrdxlP-dep_Trfase_small"/>
</dbReference>
<dbReference type="CDD" id="cd06454">
    <property type="entry name" value="KBL_like"/>
    <property type="match status" value="1"/>
</dbReference>
<dbReference type="InterPro" id="IPR001917">
    <property type="entry name" value="Aminotrans_II_pyridoxalP_BS"/>
</dbReference>
<dbReference type="Gene3D" id="3.40.640.10">
    <property type="entry name" value="Type I PLP-dependent aspartate aminotransferase-like (Major domain)"/>
    <property type="match status" value="1"/>
</dbReference>
<gene>
    <name evidence="6" type="ORF">GGR88_001683</name>
</gene>
<dbReference type="PANTHER" id="PTHR13693:SF3">
    <property type="entry name" value="LD36009P"/>
    <property type="match status" value="1"/>
</dbReference>
<dbReference type="NCBIfam" id="NF047603">
    <property type="entry name" value="SerpalmtaseAlphaP"/>
    <property type="match status" value="1"/>
</dbReference>
<dbReference type="InterPro" id="IPR050087">
    <property type="entry name" value="AON_synthase_class-II"/>
</dbReference>
<keyword evidence="3 4" id="KW-0663">Pyridoxal phosphate</keyword>
<dbReference type="EMBL" id="JAATJE010000001">
    <property type="protein sequence ID" value="NJC34209.1"/>
    <property type="molecule type" value="Genomic_DNA"/>
</dbReference>
<feature type="domain" description="Aminotransferase class I/classII large" evidence="5">
    <location>
        <begin position="67"/>
        <end position="406"/>
    </location>
</feature>
<dbReference type="NCBIfam" id="NF047599">
    <property type="entry name" value="SerpalmtaseBetaP"/>
    <property type="match status" value="1"/>
</dbReference>
<evidence type="ECO:0000256" key="1">
    <source>
        <dbReference type="ARBA" id="ARBA00001933"/>
    </source>
</evidence>
<proteinExistence type="inferred from homology"/>
<organism evidence="6 7">
    <name type="scientific">Sphingomonas jejuensis</name>
    <dbReference type="NCBI Taxonomy" id="904715"/>
    <lineage>
        <taxon>Bacteria</taxon>
        <taxon>Pseudomonadati</taxon>
        <taxon>Pseudomonadota</taxon>
        <taxon>Alphaproteobacteria</taxon>
        <taxon>Sphingomonadales</taxon>
        <taxon>Sphingomonadaceae</taxon>
        <taxon>Sphingomonas</taxon>
    </lineage>
</organism>
<dbReference type="InterPro" id="IPR015421">
    <property type="entry name" value="PyrdxlP-dep_Trfase_major"/>
</dbReference>
<dbReference type="Proteomes" id="UP000734218">
    <property type="component" value="Unassembled WGS sequence"/>
</dbReference>
<evidence type="ECO:0000313" key="7">
    <source>
        <dbReference type="Proteomes" id="UP000734218"/>
    </source>
</evidence>
<evidence type="ECO:0000259" key="5">
    <source>
        <dbReference type="Pfam" id="PF00155"/>
    </source>
</evidence>
<evidence type="ECO:0000256" key="3">
    <source>
        <dbReference type="ARBA" id="ARBA00022898"/>
    </source>
</evidence>
<name>A0ABX0XN47_9SPHN</name>
<evidence type="ECO:0000256" key="4">
    <source>
        <dbReference type="RuleBase" id="RU003693"/>
    </source>
</evidence>
<reference evidence="6 7" key="1">
    <citation type="submission" date="2020-03" db="EMBL/GenBank/DDBJ databases">
        <title>Genomic Encyclopedia of Type Strains, Phase IV (KMG-IV): sequencing the most valuable type-strain genomes for metagenomic binning, comparative biology and taxonomic classification.</title>
        <authorList>
            <person name="Goeker M."/>
        </authorList>
    </citation>
    <scope>NUCLEOTIDE SEQUENCE [LARGE SCALE GENOMIC DNA]</scope>
    <source>
        <strain evidence="6 7">DSM 27651</strain>
    </source>
</reference>